<name>A0A411PD22_9GAMM</name>
<dbReference type="KEGG" id="smai:EXU30_00475"/>
<dbReference type="GO" id="GO:0000976">
    <property type="term" value="F:transcription cis-regulatory region binding"/>
    <property type="evidence" value="ECO:0007669"/>
    <property type="project" value="TreeGrafter"/>
</dbReference>
<dbReference type="PANTHER" id="PTHR30126:SF91">
    <property type="entry name" value="LYSR FAMILY TRANSCRIPTIONAL REGULATOR"/>
    <property type="match status" value="1"/>
</dbReference>
<dbReference type="FunFam" id="1.10.10.10:FF:000001">
    <property type="entry name" value="LysR family transcriptional regulator"/>
    <property type="match status" value="1"/>
</dbReference>
<evidence type="ECO:0000259" key="5">
    <source>
        <dbReference type="PROSITE" id="PS50931"/>
    </source>
</evidence>
<dbReference type="InterPro" id="IPR005119">
    <property type="entry name" value="LysR_subst-bd"/>
</dbReference>
<feature type="domain" description="HTH lysR-type" evidence="5">
    <location>
        <begin position="3"/>
        <end position="60"/>
    </location>
</feature>
<keyword evidence="7" id="KW-1185">Reference proteome</keyword>
<dbReference type="Proteomes" id="UP000291106">
    <property type="component" value="Chromosome"/>
</dbReference>
<dbReference type="PANTHER" id="PTHR30126">
    <property type="entry name" value="HTH-TYPE TRANSCRIPTIONAL REGULATOR"/>
    <property type="match status" value="1"/>
</dbReference>
<organism evidence="6 7">
    <name type="scientific">Shewanella maritima</name>
    <dbReference type="NCBI Taxonomy" id="2520507"/>
    <lineage>
        <taxon>Bacteria</taxon>
        <taxon>Pseudomonadati</taxon>
        <taxon>Pseudomonadota</taxon>
        <taxon>Gammaproteobacteria</taxon>
        <taxon>Alteromonadales</taxon>
        <taxon>Shewanellaceae</taxon>
        <taxon>Shewanella</taxon>
    </lineage>
</organism>
<evidence type="ECO:0000313" key="7">
    <source>
        <dbReference type="Proteomes" id="UP000291106"/>
    </source>
</evidence>
<evidence type="ECO:0000256" key="1">
    <source>
        <dbReference type="ARBA" id="ARBA00009437"/>
    </source>
</evidence>
<evidence type="ECO:0000256" key="3">
    <source>
        <dbReference type="ARBA" id="ARBA00023125"/>
    </source>
</evidence>
<dbReference type="RefSeq" id="WP_130597319.1">
    <property type="nucleotide sequence ID" value="NZ_CP036200.1"/>
</dbReference>
<dbReference type="PRINTS" id="PR00039">
    <property type="entry name" value="HTHLYSR"/>
</dbReference>
<gene>
    <name evidence="6" type="ORF">EXU30_00475</name>
</gene>
<dbReference type="AlphaFoldDB" id="A0A411PD22"/>
<dbReference type="Gene3D" id="3.40.190.290">
    <property type="match status" value="1"/>
</dbReference>
<reference evidence="6 7" key="1">
    <citation type="submission" date="2019-02" db="EMBL/GenBank/DDBJ databases">
        <title>Shewanella sp. D4-2 isolated from Dokdo Island.</title>
        <authorList>
            <person name="Baek K."/>
        </authorList>
    </citation>
    <scope>NUCLEOTIDE SEQUENCE [LARGE SCALE GENOMIC DNA]</scope>
    <source>
        <strain evidence="6 7">D4-2</strain>
    </source>
</reference>
<dbReference type="CDD" id="cd05466">
    <property type="entry name" value="PBP2_LTTR_substrate"/>
    <property type="match status" value="1"/>
</dbReference>
<dbReference type="OrthoDB" id="196624at2"/>
<keyword evidence="2" id="KW-0805">Transcription regulation</keyword>
<evidence type="ECO:0000313" key="6">
    <source>
        <dbReference type="EMBL" id="QBF81342.1"/>
    </source>
</evidence>
<dbReference type="InterPro" id="IPR000847">
    <property type="entry name" value="LysR_HTH_N"/>
</dbReference>
<dbReference type="EMBL" id="CP036200">
    <property type="protein sequence ID" value="QBF81342.1"/>
    <property type="molecule type" value="Genomic_DNA"/>
</dbReference>
<evidence type="ECO:0000256" key="2">
    <source>
        <dbReference type="ARBA" id="ARBA00023015"/>
    </source>
</evidence>
<proteinExistence type="inferred from homology"/>
<sequence>MNWSLDQLQAFVCSVEAGSFSAAARKLGKAQSRVSSAIANLELDLGVTLFDRSAKLPVLTQDGKQIYAEAIAVLAQCQRLEARAMSVTKEVEISLTIAMDEAVLIDPFELMFMQLAEVYPLLKLTIINGTRSDISAWVEQGKADIGIIFSADDLSEQLEYYSVDRFYQTLIVSEKHPLAKSKRPSLTELVNHRQLVICDLQGKASKPISPNYWMLDSYYYITGMVTRGIGWALVPEHVARSDWYIEHGLVELDTYHIPESLLIEVGVVKRRDKGVGEVLEWLFAELETMFKQTRR</sequence>
<comment type="similarity">
    <text evidence="1">Belongs to the LysR transcriptional regulatory family.</text>
</comment>
<dbReference type="SUPFAM" id="SSF53850">
    <property type="entry name" value="Periplasmic binding protein-like II"/>
    <property type="match status" value="1"/>
</dbReference>
<dbReference type="Pfam" id="PF00126">
    <property type="entry name" value="HTH_1"/>
    <property type="match status" value="1"/>
</dbReference>
<evidence type="ECO:0000256" key="4">
    <source>
        <dbReference type="ARBA" id="ARBA00023163"/>
    </source>
</evidence>
<dbReference type="GO" id="GO:0003700">
    <property type="term" value="F:DNA-binding transcription factor activity"/>
    <property type="evidence" value="ECO:0007669"/>
    <property type="project" value="InterPro"/>
</dbReference>
<accession>A0A411PD22</accession>
<dbReference type="Gene3D" id="1.10.10.10">
    <property type="entry name" value="Winged helix-like DNA-binding domain superfamily/Winged helix DNA-binding domain"/>
    <property type="match status" value="1"/>
</dbReference>
<dbReference type="Pfam" id="PF03466">
    <property type="entry name" value="LysR_substrate"/>
    <property type="match status" value="1"/>
</dbReference>
<dbReference type="InterPro" id="IPR036390">
    <property type="entry name" value="WH_DNA-bd_sf"/>
</dbReference>
<dbReference type="PROSITE" id="PS50931">
    <property type="entry name" value="HTH_LYSR"/>
    <property type="match status" value="1"/>
</dbReference>
<keyword evidence="4" id="KW-0804">Transcription</keyword>
<keyword evidence="3" id="KW-0238">DNA-binding</keyword>
<dbReference type="InterPro" id="IPR036388">
    <property type="entry name" value="WH-like_DNA-bd_sf"/>
</dbReference>
<dbReference type="SUPFAM" id="SSF46785">
    <property type="entry name" value="Winged helix' DNA-binding domain"/>
    <property type="match status" value="1"/>
</dbReference>
<protein>
    <submittedName>
        <fullName evidence="6">LysR family transcriptional regulator</fullName>
    </submittedName>
</protein>